<dbReference type="GO" id="GO:0043531">
    <property type="term" value="F:ADP binding"/>
    <property type="evidence" value="ECO:0007669"/>
    <property type="project" value="InterPro"/>
</dbReference>
<dbReference type="InterPro" id="IPR001867">
    <property type="entry name" value="OmpR/PhoB-type_DNA-bd"/>
</dbReference>
<dbReference type="InterPro" id="IPR051677">
    <property type="entry name" value="AfsR-DnrI-RedD_regulator"/>
</dbReference>
<dbReference type="CDD" id="cd15831">
    <property type="entry name" value="BTAD"/>
    <property type="match status" value="1"/>
</dbReference>
<keyword evidence="3 5" id="KW-0238">DNA-binding</keyword>
<dbReference type="GO" id="GO:0006355">
    <property type="term" value="P:regulation of DNA-templated transcription"/>
    <property type="evidence" value="ECO:0007669"/>
    <property type="project" value="InterPro"/>
</dbReference>
<evidence type="ECO:0000313" key="8">
    <source>
        <dbReference type="Proteomes" id="UP000323876"/>
    </source>
</evidence>
<dbReference type="SUPFAM" id="SSF52540">
    <property type="entry name" value="P-loop containing nucleoside triphosphate hydrolases"/>
    <property type="match status" value="1"/>
</dbReference>
<dbReference type="Proteomes" id="UP000323876">
    <property type="component" value="Unassembled WGS sequence"/>
</dbReference>
<reference evidence="7 8" key="1">
    <citation type="submission" date="2019-09" db="EMBL/GenBank/DDBJ databases">
        <authorList>
            <person name="Wang X."/>
        </authorList>
    </citation>
    <scope>NUCLEOTIDE SEQUENCE [LARGE SCALE GENOMIC DNA]</scope>
    <source>
        <strain evidence="7 8">CICC 11023</strain>
    </source>
</reference>
<comment type="caution">
    <text evidence="7">The sequence shown here is derived from an EMBL/GenBank/DDBJ whole genome shotgun (WGS) entry which is preliminary data.</text>
</comment>
<dbReference type="Gene3D" id="1.25.40.10">
    <property type="entry name" value="Tetratricopeptide repeat domain"/>
    <property type="match status" value="1"/>
</dbReference>
<evidence type="ECO:0000256" key="3">
    <source>
        <dbReference type="ARBA" id="ARBA00023125"/>
    </source>
</evidence>
<dbReference type="AlphaFoldDB" id="A0A5N0EC28"/>
<dbReference type="InterPro" id="IPR011990">
    <property type="entry name" value="TPR-like_helical_dom_sf"/>
</dbReference>
<dbReference type="GO" id="GO:0000160">
    <property type="term" value="P:phosphorelay signal transduction system"/>
    <property type="evidence" value="ECO:0007669"/>
    <property type="project" value="InterPro"/>
</dbReference>
<dbReference type="PANTHER" id="PTHR35807:SF1">
    <property type="entry name" value="TRANSCRIPTIONAL REGULATOR REDD"/>
    <property type="match status" value="1"/>
</dbReference>
<dbReference type="EMBL" id="VXLC01000015">
    <property type="protein sequence ID" value="KAA8885744.1"/>
    <property type="molecule type" value="Genomic_DNA"/>
</dbReference>
<dbReference type="PROSITE" id="PS51755">
    <property type="entry name" value="OMPR_PHOB"/>
    <property type="match status" value="1"/>
</dbReference>
<dbReference type="OrthoDB" id="4569961at2"/>
<dbReference type="GO" id="GO:0003677">
    <property type="term" value="F:DNA binding"/>
    <property type="evidence" value="ECO:0007669"/>
    <property type="project" value="UniProtKB-UniRule"/>
</dbReference>
<feature type="DNA-binding region" description="OmpR/PhoB-type" evidence="5">
    <location>
        <begin position="16"/>
        <end position="119"/>
    </location>
</feature>
<dbReference type="SUPFAM" id="SSF46894">
    <property type="entry name" value="C-terminal effector domain of the bipartite response regulators"/>
    <property type="match status" value="1"/>
</dbReference>
<dbReference type="Gene3D" id="1.10.10.10">
    <property type="entry name" value="Winged helix-like DNA-binding domain superfamily/Winged helix DNA-binding domain"/>
    <property type="match status" value="1"/>
</dbReference>
<dbReference type="PRINTS" id="PR00364">
    <property type="entry name" value="DISEASERSIST"/>
</dbReference>
<proteinExistence type="inferred from homology"/>
<dbReference type="SMART" id="SM01043">
    <property type="entry name" value="BTAD"/>
    <property type="match status" value="1"/>
</dbReference>
<sequence length="642" mass="69828">MSNVRDQLSAWRNPGSRRTRHTELRLSVLGPVEAWLDDQPLEIVAPQMLAVLAILATEHGRTLTTTQLAERIWSDPPMSAISVLRNHISALRREFDAYGGEGAGFEWLGSTRGGYRLCLPVKFDVVEVEALIAAADADRRSGAAAQAETKLATAWSLWRGDPLVGLPGPWAGQERNRLARLRSDLGEARILVALDLGRYPAAIMESQTLVAAEPHSERWRELLMVALHRGGRRVEALDAYRTAHRVLADEFGLSLGPEMVRLQQQLLSAEPPRLAATKLPPDLADFVGRANLVHELTEVLGADAEHRPAIAITGMGGVGKTAFALHLAHHVRADYPDGSVYLDLGGLDEHPPSTEILVTAALRKIGVGPDELPSDAAGRTALWRNTVTDRRMLLILDNARDVDQLAPLLPGTGATAVLITSRSSMAELFRARLAPLGALTTDEAWTLLQRLVTPRRMSDEPDAARAILRACGNVPVALRILGARLAARPGWRLATVAERLADEHQRLAELTLGNTSVESVFWASYRLLAPELARAFVLLAFADAAELSAAAVAALLDRDRAAAEQLCEALVDHGMLQTPAPGQYGQHDLMRLFARKVADPAQRRESPQALCRLRDFYASESRFDAAAARGAPILLAERRALG</sequence>
<protein>
    <recommendedName>
        <fullName evidence="6">OmpR/PhoB-type domain-containing protein</fullName>
    </recommendedName>
</protein>
<keyword evidence="8" id="KW-1185">Reference proteome</keyword>
<gene>
    <name evidence="7" type="ORF">F3087_29395</name>
</gene>
<dbReference type="Pfam" id="PF03704">
    <property type="entry name" value="BTAD"/>
    <property type="match status" value="1"/>
</dbReference>
<dbReference type="InterPro" id="IPR016032">
    <property type="entry name" value="Sig_transdc_resp-reg_C-effctor"/>
</dbReference>
<dbReference type="Pfam" id="PF00931">
    <property type="entry name" value="NB-ARC"/>
    <property type="match status" value="1"/>
</dbReference>
<accession>A0A5N0EC28</accession>
<dbReference type="Pfam" id="PF00486">
    <property type="entry name" value="Trans_reg_C"/>
    <property type="match status" value="1"/>
</dbReference>
<keyword evidence="4" id="KW-0804">Transcription</keyword>
<keyword evidence="2" id="KW-0805">Transcription regulation</keyword>
<dbReference type="InterPro" id="IPR002182">
    <property type="entry name" value="NB-ARC"/>
</dbReference>
<dbReference type="InterPro" id="IPR027417">
    <property type="entry name" value="P-loop_NTPase"/>
</dbReference>
<feature type="domain" description="OmpR/PhoB-type" evidence="6">
    <location>
        <begin position="16"/>
        <end position="119"/>
    </location>
</feature>
<evidence type="ECO:0000256" key="4">
    <source>
        <dbReference type="ARBA" id="ARBA00023163"/>
    </source>
</evidence>
<evidence type="ECO:0000313" key="7">
    <source>
        <dbReference type="EMBL" id="KAA8885744.1"/>
    </source>
</evidence>
<evidence type="ECO:0000256" key="2">
    <source>
        <dbReference type="ARBA" id="ARBA00023015"/>
    </source>
</evidence>
<comment type="similarity">
    <text evidence="1">Belongs to the AfsR/DnrI/RedD regulatory family.</text>
</comment>
<dbReference type="PANTHER" id="PTHR35807">
    <property type="entry name" value="TRANSCRIPTIONAL REGULATOR REDD-RELATED"/>
    <property type="match status" value="1"/>
</dbReference>
<dbReference type="Gene3D" id="3.40.50.300">
    <property type="entry name" value="P-loop containing nucleotide triphosphate hydrolases"/>
    <property type="match status" value="1"/>
</dbReference>
<dbReference type="InterPro" id="IPR036388">
    <property type="entry name" value="WH-like_DNA-bd_sf"/>
</dbReference>
<organism evidence="7 8">
    <name type="scientific">Nocardia colli</name>
    <dbReference type="NCBI Taxonomy" id="2545717"/>
    <lineage>
        <taxon>Bacteria</taxon>
        <taxon>Bacillati</taxon>
        <taxon>Actinomycetota</taxon>
        <taxon>Actinomycetes</taxon>
        <taxon>Mycobacteriales</taxon>
        <taxon>Nocardiaceae</taxon>
        <taxon>Nocardia</taxon>
    </lineage>
</organism>
<dbReference type="InterPro" id="IPR005158">
    <property type="entry name" value="BTAD"/>
</dbReference>
<dbReference type="SMART" id="SM00862">
    <property type="entry name" value="Trans_reg_C"/>
    <property type="match status" value="1"/>
</dbReference>
<name>A0A5N0EC28_9NOCA</name>
<evidence type="ECO:0000256" key="5">
    <source>
        <dbReference type="PROSITE-ProRule" id="PRU01091"/>
    </source>
</evidence>
<evidence type="ECO:0000256" key="1">
    <source>
        <dbReference type="ARBA" id="ARBA00005820"/>
    </source>
</evidence>
<dbReference type="SUPFAM" id="SSF48452">
    <property type="entry name" value="TPR-like"/>
    <property type="match status" value="1"/>
</dbReference>
<evidence type="ECO:0000259" key="6">
    <source>
        <dbReference type="PROSITE" id="PS51755"/>
    </source>
</evidence>